<dbReference type="GO" id="GO:0016791">
    <property type="term" value="F:phosphatase activity"/>
    <property type="evidence" value="ECO:0007669"/>
    <property type="project" value="TreeGrafter"/>
</dbReference>
<evidence type="ECO:0000259" key="1">
    <source>
        <dbReference type="Pfam" id="PF00149"/>
    </source>
</evidence>
<sequence length="313" mass="35323">MPGIDLIGDIHGHADALEALLGKLGYREVGGVYRHAERRVIFVGDFIDRGPMQQRVLEVVRRMCDAGQARAVMGNHEYNAVCFATPDPARPGEHLRPHSEKNVGQHRRFLEQMAALEDWSVAHREWVDWFSTLPLWLEEEGLRVVHACWHPGHQRALAPFLDAGNRLTTAGYVATSRRGTPEYEALETLLKGLEVPLPEGHSFRDKDGHPREAVRVRWWSHPPMTYRDGAVIDEATRQTLPDSPMPETGRLGYDGDKPMFVGHYWMRGAPAPMAPQVACLDYSVAEQGRLCAYRWNGESRLSADNFVWVEASS</sequence>
<gene>
    <name evidence="2" type="ORF">KBTEX_03070</name>
</gene>
<name>A0A5B8RC70_9ZZZZ</name>
<evidence type="ECO:0000313" key="2">
    <source>
        <dbReference type="EMBL" id="QEA06729.1"/>
    </source>
</evidence>
<dbReference type="InterPro" id="IPR004843">
    <property type="entry name" value="Calcineurin-like_PHP"/>
</dbReference>
<dbReference type="PANTHER" id="PTHR42850">
    <property type="entry name" value="METALLOPHOSPHOESTERASE"/>
    <property type="match status" value="1"/>
</dbReference>
<dbReference type="Gene3D" id="3.60.21.10">
    <property type="match status" value="1"/>
</dbReference>
<dbReference type="InterPro" id="IPR050126">
    <property type="entry name" value="Ap4A_hydrolase"/>
</dbReference>
<dbReference type="SUPFAM" id="SSF56300">
    <property type="entry name" value="Metallo-dependent phosphatases"/>
    <property type="match status" value="1"/>
</dbReference>
<proteinExistence type="predicted"/>
<feature type="domain" description="Calcineurin-like phosphoesterase" evidence="1">
    <location>
        <begin position="4"/>
        <end position="138"/>
    </location>
</feature>
<protein>
    <recommendedName>
        <fullName evidence="1">Calcineurin-like phosphoesterase domain-containing protein</fullName>
    </recommendedName>
</protein>
<dbReference type="InterPro" id="IPR029052">
    <property type="entry name" value="Metallo-depent_PP-like"/>
</dbReference>
<dbReference type="PANTHER" id="PTHR42850:SF7">
    <property type="entry name" value="BIS(5'-NUCLEOSYL)-TETRAPHOSPHATASE PRPE [ASYMMETRICAL]"/>
    <property type="match status" value="1"/>
</dbReference>
<dbReference type="AlphaFoldDB" id="A0A5B8RC70"/>
<dbReference type="EMBL" id="MN079165">
    <property type="protein sequence ID" value="QEA06729.1"/>
    <property type="molecule type" value="Genomic_DNA"/>
</dbReference>
<dbReference type="Pfam" id="PF00149">
    <property type="entry name" value="Metallophos"/>
    <property type="match status" value="1"/>
</dbReference>
<organism evidence="2">
    <name type="scientific">uncultured organism</name>
    <dbReference type="NCBI Taxonomy" id="155900"/>
    <lineage>
        <taxon>unclassified sequences</taxon>
        <taxon>environmental samples</taxon>
    </lineage>
</organism>
<reference evidence="2" key="1">
    <citation type="submission" date="2019-06" db="EMBL/GenBank/DDBJ databases">
        <authorList>
            <person name="Murdoch R.W."/>
            <person name="Fathepure B."/>
        </authorList>
    </citation>
    <scope>NUCLEOTIDE SEQUENCE</scope>
</reference>
<accession>A0A5B8RC70</accession>